<dbReference type="RefSeq" id="WP_053288777.1">
    <property type="nucleotide sequence ID" value="NZ_AP019195.1"/>
</dbReference>
<evidence type="ECO:0000259" key="1">
    <source>
        <dbReference type="PROSITE" id="PS50104"/>
    </source>
</evidence>
<dbReference type="Pfam" id="PF13676">
    <property type="entry name" value="TIR_2"/>
    <property type="match status" value="1"/>
</dbReference>
<dbReference type="Gene3D" id="3.40.50.10140">
    <property type="entry name" value="Toll/interleukin-1 receptor homology (TIR) domain"/>
    <property type="match status" value="1"/>
</dbReference>
<accession>A0AAF0GCW6</accession>
<dbReference type="SMART" id="SM00255">
    <property type="entry name" value="TIR"/>
    <property type="match status" value="1"/>
</dbReference>
<reference evidence="2" key="1">
    <citation type="submission" date="2023-04" db="EMBL/GenBank/DDBJ databases">
        <title>Whole Genome Sequence of Multi-drug resistant Aeromonas caviae as a gut pathogen in newborn.</title>
        <authorList>
            <person name="Jadhav S.V."/>
            <person name="Saroj S.D."/>
            <person name="Saha U.B."/>
            <person name="Sen S."/>
            <person name="Kher A."/>
        </authorList>
    </citation>
    <scope>NUCLEOTIDE SEQUENCE</scope>
    <source>
        <strain evidence="2">SVJ23</strain>
    </source>
</reference>
<evidence type="ECO:0000313" key="3">
    <source>
        <dbReference type="Proteomes" id="UP001163285"/>
    </source>
</evidence>
<evidence type="ECO:0000313" key="2">
    <source>
        <dbReference type="EMBL" id="WGC85891.1"/>
    </source>
</evidence>
<proteinExistence type="predicted"/>
<dbReference type="Proteomes" id="UP001163285">
    <property type="component" value="Chromosome"/>
</dbReference>
<dbReference type="InterPro" id="IPR035897">
    <property type="entry name" value="Toll_tir_struct_dom_sf"/>
</dbReference>
<keyword evidence="2" id="KW-0675">Receptor</keyword>
<dbReference type="EMBL" id="CP110176">
    <property type="protein sequence ID" value="WGC85891.1"/>
    <property type="molecule type" value="Genomic_DNA"/>
</dbReference>
<sequence length="237" mass="27352">MDIEELKKRAWDYVQRQADTTVTSVDFVESFRLLGRDDAVISVVTTDKETPEWWVVGGDTPINLYDKSKFNSPDEAFSFHTGIMMRMMDRDYVESDEPPEEIGYDAFISHASEDKDDFVRPLAGILKEYGFRIWYDEFELEIGDSLRESIDKGLVTSRYGIVVLSPKFLDKNWTKYELNSLVAREIEGKKVILPIWHNVTRQQVMQYSPMLADKLALSSENMAINEIAKKVCRALAK</sequence>
<dbReference type="SUPFAM" id="SSF52200">
    <property type="entry name" value="Toll/Interleukin receptor TIR domain"/>
    <property type="match status" value="1"/>
</dbReference>
<name>A0AAF0GCW6_AERCA</name>
<organism evidence="2 3">
    <name type="scientific">Aeromonas caviae</name>
    <name type="common">Aeromonas punctata</name>
    <dbReference type="NCBI Taxonomy" id="648"/>
    <lineage>
        <taxon>Bacteria</taxon>
        <taxon>Pseudomonadati</taxon>
        <taxon>Pseudomonadota</taxon>
        <taxon>Gammaproteobacteria</taxon>
        <taxon>Aeromonadales</taxon>
        <taxon>Aeromonadaceae</taxon>
        <taxon>Aeromonas</taxon>
    </lineage>
</organism>
<protein>
    <submittedName>
        <fullName evidence="2">Toll/interleukin-1 receptor domain-containing protein</fullName>
    </submittedName>
</protein>
<dbReference type="GO" id="GO:0007165">
    <property type="term" value="P:signal transduction"/>
    <property type="evidence" value="ECO:0007669"/>
    <property type="project" value="InterPro"/>
</dbReference>
<feature type="domain" description="TIR" evidence="1">
    <location>
        <begin position="102"/>
        <end position="235"/>
    </location>
</feature>
<dbReference type="PROSITE" id="PS50104">
    <property type="entry name" value="TIR"/>
    <property type="match status" value="1"/>
</dbReference>
<gene>
    <name evidence="2" type="ORF">OJY61_24400</name>
</gene>
<dbReference type="AlphaFoldDB" id="A0AAF0GCW6"/>
<dbReference type="InterPro" id="IPR000157">
    <property type="entry name" value="TIR_dom"/>
</dbReference>